<dbReference type="PANTHER" id="PTHR42718:SF9">
    <property type="entry name" value="MAJOR FACILITATOR SUPERFAMILY MULTIDRUG TRANSPORTER MFSC"/>
    <property type="match status" value="1"/>
</dbReference>
<evidence type="ECO:0000256" key="1">
    <source>
        <dbReference type="ARBA" id="ARBA00004651"/>
    </source>
</evidence>
<organism evidence="8 9">
    <name type="scientific">Amycolatopsis alkalitolerans</name>
    <dbReference type="NCBI Taxonomy" id="2547244"/>
    <lineage>
        <taxon>Bacteria</taxon>
        <taxon>Bacillati</taxon>
        <taxon>Actinomycetota</taxon>
        <taxon>Actinomycetes</taxon>
        <taxon>Pseudonocardiales</taxon>
        <taxon>Pseudonocardiaceae</taxon>
        <taxon>Amycolatopsis</taxon>
    </lineage>
</organism>
<feature type="transmembrane region" description="Helical" evidence="6">
    <location>
        <begin position="205"/>
        <end position="227"/>
    </location>
</feature>
<dbReference type="GO" id="GO:0005886">
    <property type="term" value="C:plasma membrane"/>
    <property type="evidence" value="ECO:0007669"/>
    <property type="project" value="UniProtKB-SubCell"/>
</dbReference>
<evidence type="ECO:0000256" key="5">
    <source>
        <dbReference type="ARBA" id="ARBA00023136"/>
    </source>
</evidence>
<evidence type="ECO:0000256" key="3">
    <source>
        <dbReference type="ARBA" id="ARBA00022692"/>
    </source>
</evidence>
<reference evidence="8 9" key="1">
    <citation type="submission" date="2019-06" db="EMBL/GenBank/DDBJ databases">
        <title>Amycolatopsis alkalitolerans sp. nov., isolated from Gastrodia elata Blume.</title>
        <authorList>
            <person name="Narsing Rao M.P."/>
            <person name="Li W.J."/>
        </authorList>
    </citation>
    <scope>NUCLEOTIDE SEQUENCE [LARGE SCALE GENOMIC DNA]</scope>
    <source>
        <strain evidence="8 9">SYSUP0005</strain>
    </source>
</reference>
<feature type="transmembrane region" description="Helical" evidence="6">
    <location>
        <begin position="290"/>
        <end position="315"/>
    </location>
</feature>
<evidence type="ECO:0000256" key="6">
    <source>
        <dbReference type="SAM" id="Phobius"/>
    </source>
</evidence>
<feature type="transmembrane region" description="Helical" evidence="6">
    <location>
        <begin position="517"/>
        <end position="536"/>
    </location>
</feature>
<dbReference type="CDD" id="cd17321">
    <property type="entry name" value="MFS_MMR_MDR_like"/>
    <property type="match status" value="1"/>
</dbReference>
<dbReference type="Gene3D" id="1.20.1250.20">
    <property type="entry name" value="MFS general substrate transporter like domains"/>
    <property type="match status" value="1"/>
</dbReference>
<feature type="transmembrane region" description="Helical" evidence="6">
    <location>
        <begin position="247"/>
        <end position="269"/>
    </location>
</feature>
<feature type="transmembrane region" description="Helical" evidence="6">
    <location>
        <begin position="357"/>
        <end position="377"/>
    </location>
</feature>
<dbReference type="SUPFAM" id="SSF103473">
    <property type="entry name" value="MFS general substrate transporter"/>
    <property type="match status" value="1"/>
</dbReference>
<comment type="subcellular location">
    <subcellularLocation>
        <location evidence="1">Cell membrane</location>
        <topology evidence="1">Multi-pass membrane protein</topology>
    </subcellularLocation>
</comment>
<dbReference type="PRINTS" id="PR01036">
    <property type="entry name" value="TCRTETB"/>
</dbReference>
<feature type="transmembrane region" description="Helical" evidence="6">
    <location>
        <begin position="114"/>
        <end position="135"/>
    </location>
</feature>
<dbReference type="PROSITE" id="PS50850">
    <property type="entry name" value="MFS"/>
    <property type="match status" value="1"/>
</dbReference>
<dbReference type="GO" id="GO:0022857">
    <property type="term" value="F:transmembrane transporter activity"/>
    <property type="evidence" value="ECO:0007669"/>
    <property type="project" value="InterPro"/>
</dbReference>
<feature type="transmembrane region" description="Helical" evidence="6">
    <location>
        <begin position="47"/>
        <end position="68"/>
    </location>
</feature>
<dbReference type="Proteomes" id="UP000305546">
    <property type="component" value="Unassembled WGS sequence"/>
</dbReference>
<feature type="transmembrane region" description="Helical" evidence="6">
    <location>
        <begin position="167"/>
        <end position="185"/>
    </location>
</feature>
<feature type="domain" description="Major facilitator superfamily (MFS) profile" evidence="7">
    <location>
        <begin position="14"/>
        <end position="541"/>
    </location>
</feature>
<gene>
    <name evidence="8" type="ORF">FG385_03275</name>
</gene>
<keyword evidence="9" id="KW-1185">Reference proteome</keyword>
<evidence type="ECO:0000256" key="2">
    <source>
        <dbReference type="ARBA" id="ARBA00022448"/>
    </source>
</evidence>
<keyword evidence="3 6" id="KW-0812">Transmembrane</keyword>
<comment type="caution">
    <text evidence="8">The sequence shown here is derived from an EMBL/GenBank/DDBJ whole genome shotgun (WGS) entry which is preliminary data.</text>
</comment>
<feature type="transmembrane region" description="Helical" evidence="6">
    <location>
        <begin position="142"/>
        <end position="161"/>
    </location>
</feature>
<evidence type="ECO:0000313" key="9">
    <source>
        <dbReference type="Proteomes" id="UP000305546"/>
    </source>
</evidence>
<keyword evidence="2" id="KW-0813">Transport</keyword>
<keyword evidence="5 6" id="KW-0472">Membrane</keyword>
<protein>
    <submittedName>
        <fullName evidence="8">MFS transporter</fullName>
    </submittedName>
</protein>
<feature type="transmembrane region" description="Helical" evidence="6">
    <location>
        <begin position="428"/>
        <end position="450"/>
    </location>
</feature>
<dbReference type="Pfam" id="PF07690">
    <property type="entry name" value="MFS_1"/>
    <property type="match status" value="1"/>
</dbReference>
<name>A0A5C4MAT7_9PSEU</name>
<dbReference type="RefSeq" id="WP_139095075.1">
    <property type="nucleotide sequence ID" value="NZ_VDFW01000002.1"/>
</dbReference>
<dbReference type="PANTHER" id="PTHR42718">
    <property type="entry name" value="MAJOR FACILITATOR SUPERFAMILY MULTIDRUG TRANSPORTER MFSC"/>
    <property type="match status" value="1"/>
</dbReference>
<dbReference type="InterPro" id="IPR011701">
    <property type="entry name" value="MFS"/>
</dbReference>
<evidence type="ECO:0000259" key="7">
    <source>
        <dbReference type="PROSITE" id="PS50850"/>
    </source>
</evidence>
<keyword evidence="4 6" id="KW-1133">Transmembrane helix</keyword>
<feature type="transmembrane region" description="Helical" evidence="6">
    <location>
        <begin position="327"/>
        <end position="345"/>
    </location>
</feature>
<accession>A0A5C4MAT7</accession>
<dbReference type="OrthoDB" id="3282774at2"/>
<evidence type="ECO:0000256" key="4">
    <source>
        <dbReference type="ARBA" id="ARBA00022989"/>
    </source>
</evidence>
<feature type="transmembrane region" description="Helical" evidence="6">
    <location>
        <begin position="80"/>
        <end position="108"/>
    </location>
</feature>
<proteinExistence type="predicted"/>
<dbReference type="InterPro" id="IPR036259">
    <property type="entry name" value="MFS_trans_sf"/>
</dbReference>
<dbReference type="EMBL" id="VDFW01000002">
    <property type="protein sequence ID" value="TNC29131.1"/>
    <property type="molecule type" value="Genomic_DNA"/>
</dbReference>
<evidence type="ECO:0000313" key="8">
    <source>
        <dbReference type="EMBL" id="TNC29131.1"/>
    </source>
</evidence>
<dbReference type="AlphaFoldDB" id="A0A5C4MAT7"/>
<sequence>MSAQPQRTGTGRIVLVALATQQLLMAYDSTAMNVALSAIVADLHTTLTGVQSAISVYALVMACLMITGSKLGMRRGHTRVFLAGTAIYGTGAVVTALSPNLAVMLVGWSLLEGVGASLVFPAIFSIATMAFSGAARTKTLSLIGAMAGVGAALGPIIGGLITTFLTWRVSFLMESAVTVTVMLLARRIVEPKHERPKHSFDVGGVVLSALGFGLVVMGTLLASRYGLFVARENFVLFGKTILAKGAVSPTVVLVAAGVCVLVAFGWWEVRRVKRGQDPLVRLDVLRHRATSVGSGAMGLQYLGMAGGLFLIPVFLQTTLNYNALESGVTLLPSTVMLIVLAALAARAAGSARVSRKLIIATGFGLMAAGSALIAVMIQPSSSGWSLLPGLAVLGAGLGACSILPDLVQSSAAGNRVSDVAGLSRSASYLGQSLGVALAGAVMLGVLVSSFTKGVESSQVLTEQQQTQVVQKIDSGVQAAALSDAQAAASVAQAGISGPEATALVQINGDARVQGLRVAVIVIGATALLGLGLATALPGRSRARPAAAASQQT</sequence>
<dbReference type="InterPro" id="IPR020846">
    <property type="entry name" value="MFS_dom"/>
</dbReference>
<dbReference type="Gene3D" id="1.20.1720.10">
    <property type="entry name" value="Multidrug resistance protein D"/>
    <property type="match status" value="1"/>
</dbReference>